<evidence type="ECO:0000256" key="1">
    <source>
        <dbReference type="ARBA" id="ARBA00013081"/>
    </source>
</evidence>
<evidence type="ECO:0000256" key="5">
    <source>
        <dbReference type="ARBA" id="ARBA00048336"/>
    </source>
</evidence>
<protein>
    <recommendedName>
        <fullName evidence="1">protein-serine/threonine phosphatase</fullName>
        <ecNumber evidence="1">3.1.3.16</ecNumber>
    </recommendedName>
</protein>
<name>A0A843TRM9_COLES</name>
<sequence>MGNPGLQRRGEKLSAIACLLRKALKPNRVTGRFLRCRARFSSPLSAAQERGRALLFRRERGRAPLFRRERGRALEVGVASGNGGGRTIGRLVGWGKREAAIERWRQVCALVLLFLLLFFIIFLLLLLPPPLPEGARGKIAVAGNQIEGKGEIVAWERRALRMGSCLSSDNQRGSPTSAEAAASRKQRRGVKKRLSRASSGNKSDEQLHRIPGRMFLNGASSVASLFTQQGRKGINQDAMIVWEVRCSTFVQCFLFNVLFLLIPFLSMPVLDLTDATNNFDNRWKLGQGVLDTVYYGVLEAPSAGVGGISFNNSWNFVSKLSNIGVAGAAKLLDRHPGLRCHAVQALATGRFYFAFRACNINTRKGPMSFLSIPFKLIFIFFICLQNFGSRMDTIFCGVFDGHGPFGHMVARRVRDSLPLKLSAHWEVNANCDDAREKGSSTVESITTEEFASMHIEEEPRNTMDSREKGKRPEIFLTLKESFLKAFKVMDKELRVHPSIDSFCSGTTAVTLIKQGQDLIIGNVGDSRAILGTRDQDNCLTAVQLTVDLKPDLPSNLVVLCFV</sequence>
<comment type="caution">
    <text evidence="9">The sequence shown here is derived from an EMBL/GenBank/DDBJ whole genome shotgun (WGS) entry which is preliminary data.</text>
</comment>
<feature type="compositionally biased region" description="Basic residues" evidence="6">
    <location>
        <begin position="184"/>
        <end position="195"/>
    </location>
</feature>
<dbReference type="InterPro" id="IPR001932">
    <property type="entry name" value="PPM-type_phosphatase-like_dom"/>
</dbReference>
<dbReference type="Pfam" id="PF00481">
    <property type="entry name" value="PP2C"/>
    <property type="match status" value="1"/>
</dbReference>
<dbReference type="EMBL" id="NMUH01000137">
    <property type="protein sequence ID" value="MQL72617.1"/>
    <property type="molecule type" value="Genomic_DNA"/>
</dbReference>
<keyword evidence="7" id="KW-0472">Membrane</keyword>
<comment type="catalytic activity">
    <reaction evidence="5">
        <text>O-phospho-L-threonyl-[protein] + H2O = L-threonyl-[protein] + phosphate</text>
        <dbReference type="Rhea" id="RHEA:47004"/>
        <dbReference type="Rhea" id="RHEA-COMP:11060"/>
        <dbReference type="Rhea" id="RHEA-COMP:11605"/>
        <dbReference type="ChEBI" id="CHEBI:15377"/>
        <dbReference type="ChEBI" id="CHEBI:30013"/>
        <dbReference type="ChEBI" id="CHEBI:43474"/>
        <dbReference type="ChEBI" id="CHEBI:61977"/>
        <dbReference type="EC" id="3.1.3.16"/>
    </reaction>
</comment>
<dbReference type="Gene3D" id="3.60.40.10">
    <property type="entry name" value="PPM-type phosphatase domain"/>
    <property type="match status" value="1"/>
</dbReference>
<dbReference type="InterPro" id="IPR036457">
    <property type="entry name" value="PPM-type-like_dom_sf"/>
</dbReference>
<feature type="transmembrane region" description="Helical" evidence="7">
    <location>
        <begin position="107"/>
        <end position="127"/>
    </location>
</feature>
<evidence type="ECO:0000256" key="7">
    <source>
        <dbReference type="SAM" id="Phobius"/>
    </source>
</evidence>
<dbReference type="GO" id="GO:0004722">
    <property type="term" value="F:protein serine/threonine phosphatase activity"/>
    <property type="evidence" value="ECO:0007669"/>
    <property type="project" value="UniProtKB-EC"/>
</dbReference>
<keyword evidence="2" id="KW-0378">Hydrolase</keyword>
<dbReference type="SUPFAM" id="SSF81606">
    <property type="entry name" value="PP2C-like"/>
    <property type="match status" value="1"/>
</dbReference>
<evidence type="ECO:0000259" key="8">
    <source>
        <dbReference type="PROSITE" id="PS51746"/>
    </source>
</evidence>
<dbReference type="CDD" id="cd00143">
    <property type="entry name" value="PP2Cc"/>
    <property type="match status" value="1"/>
</dbReference>
<keyword evidence="7" id="KW-0812">Transmembrane</keyword>
<accession>A0A843TRM9</accession>
<keyword evidence="3" id="KW-0904">Protein phosphatase</keyword>
<dbReference type="OrthoDB" id="776462at2759"/>
<evidence type="ECO:0000256" key="3">
    <source>
        <dbReference type="ARBA" id="ARBA00022912"/>
    </source>
</evidence>
<evidence type="ECO:0000313" key="9">
    <source>
        <dbReference type="EMBL" id="MQL72617.1"/>
    </source>
</evidence>
<keyword evidence="7" id="KW-1133">Transmembrane helix</keyword>
<dbReference type="EC" id="3.1.3.16" evidence="1"/>
<gene>
    <name evidence="9" type="ORF">Taro_004957</name>
</gene>
<evidence type="ECO:0000256" key="2">
    <source>
        <dbReference type="ARBA" id="ARBA00022801"/>
    </source>
</evidence>
<feature type="region of interest" description="Disordered" evidence="6">
    <location>
        <begin position="166"/>
        <end position="205"/>
    </location>
</feature>
<proteinExistence type="predicted"/>
<feature type="domain" description="PPM-type phosphatase" evidence="8">
    <location>
        <begin position="378"/>
        <end position="562"/>
    </location>
</feature>
<evidence type="ECO:0000313" key="10">
    <source>
        <dbReference type="Proteomes" id="UP000652761"/>
    </source>
</evidence>
<keyword evidence="10" id="KW-1185">Reference proteome</keyword>
<organism evidence="9 10">
    <name type="scientific">Colocasia esculenta</name>
    <name type="common">Wild taro</name>
    <name type="synonym">Arum esculentum</name>
    <dbReference type="NCBI Taxonomy" id="4460"/>
    <lineage>
        <taxon>Eukaryota</taxon>
        <taxon>Viridiplantae</taxon>
        <taxon>Streptophyta</taxon>
        <taxon>Embryophyta</taxon>
        <taxon>Tracheophyta</taxon>
        <taxon>Spermatophyta</taxon>
        <taxon>Magnoliopsida</taxon>
        <taxon>Liliopsida</taxon>
        <taxon>Araceae</taxon>
        <taxon>Aroideae</taxon>
        <taxon>Colocasieae</taxon>
        <taxon>Colocasia</taxon>
    </lineage>
</organism>
<dbReference type="SMART" id="SM00332">
    <property type="entry name" value="PP2Cc"/>
    <property type="match status" value="1"/>
</dbReference>
<evidence type="ECO:0000256" key="6">
    <source>
        <dbReference type="SAM" id="MobiDB-lite"/>
    </source>
</evidence>
<dbReference type="AlphaFoldDB" id="A0A843TRM9"/>
<dbReference type="PROSITE" id="PS51746">
    <property type="entry name" value="PPM_2"/>
    <property type="match status" value="1"/>
</dbReference>
<dbReference type="PANTHER" id="PTHR47992">
    <property type="entry name" value="PROTEIN PHOSPHATASE"/>
    <property type="match status" value="1"/>
</dbReference>
<evidence type="ECO:0000256" key="4">
    <source>
        <dbReference type="ARBA" id="ARBA00047761"/>
    </source>
</evidence>
<dbReference type="Proteomes" id="UP000652761">
    <property type="component" value="Unassembled WGS sequence"/>
</dbReference>
<dbReference type="InterPro" id="IPR015655">
    <property type="entry name" value="PP2C"/>
</dbReference>
<comment type="catalytic activity">
    <reaction evidence="4">
        <text>O-phospho-L-seryl-[protein] + H2O = L-seryl-[protein] + phosphate</text>
        <dbReference type="Rhea" id="RHEA:20629"/>
        <dbReference type="Rhea" id="RHEA-COMP:9863"/>
        <dbReference type="Rhea" id="RHEA-COMP:11604"/>
        <dbReference type="ChEBI" id="CHEBI:15377"/>
        <dbReference type="ChEBI" id="CHEBI:29999"/>
        <dbReference type="ChEBI" id="CHEBI:43474"/>
        <dbReference type="ChEBI" id="CHEBI:83421"/>
        <dbReference type="EC" id="3.1.3.16"/>
    </reaction>
</comment>
<feature type="compositionally biased region" description="Polar residues" evidence="6">
    <location>
        <begin position="166"/>
        <end position="177"/>
    </location>
</feature>
<reference evidence="9" key="1">
    <citation type="submission" date="2017-07" db="EMBL/GenBank/DDBJ databases">
        <title>Taro Niue Genome Assembly and Annotation.</title>
        <authorList>
            <person name="Atibalentja N."/>
            <person name="Keating K."/>
            <person name="Fields C.J."/>
        </authorList>
    </citation>
    <scope>NUCLEOTIDE SEQUENCE</scope>
    <source>
        <strain evidence="9">Niue_2</strain>
        <tissue evidence="9">Leaf</tissue>
    </source>
</reference>